<feature type="repeat" description="PPR" evidence="3">
    <location>
        <begin position="161"/>
        <end position="195"/>
    </location>
</feature>
<dbReference type="PANTHER" id="PTHR47926:SF461">
    <property type="entry name" value="PENTATRICOPEPTIDE REPEAT SUPERFAMILY PROTEIN"/>
    <property type="match status" value="1"/>
</dbReference>
<name>A0ABM0PB03_PRUMU</name>
<dbReference type="InterPro" id="IPR011990">
    <property type="entry name" value="TPR-like_helical_dom_sf"/>
</dbReference>
<dbReference type="Proteomes" id="UP000694861">
    <property type="component" value="Linkage group LG6"/>
</dbReference>
<dbReference type="PANTHER" id="PTHR47926">
    <property type="entry name" value="PENTATRICOPEPTIDE REPEAT-CONTAINING PROTEIN"/>
    <property type="match status" value="1"/>
</dbReference>
<dbReference type="InterPro" id="IPR046848">
    <property type="entry name" value="E_motif"/>
</dbReference>
<dbReference type="PROSITE" id="PS51375">
    <property type="entry name" value="PPR"/>
    <property type="match status" value="2"/>
</dbReference>
<gene>
    <name evidence="6" type="primary">LOC103335690</name>
</gene>
<evidence type="ECO:0000313" key="5">
    <source>
        <dbReference type="Proteomes" id="UP000694861"/>
    </source>
</evidence>
<dbReference type="InterPro" id="IPR032867">
    <property type="entry name" value="DYW_dom"/>
</dbReference>
<dbReference type="GeneID" id="103335690"/>
<proteinExistence type="inferred from homology"/>
<dbReference type="Pfam" id="PF13041">
    <property type="entry name" value="PPR_2"/>
    <property type="match status" value="2"/>
</dbReference>
<keyword evidence="2" id="KW-0677">Repeat</keyword>
<comment type="similarity">
    <text evidence="1">Belongs to the PPR family. PCMP-H subfamily.</text>
</comment>
<evidence type="ECO:0000259" key="4">
    <source>
        <dbReference type="Pfam" id="PF14432"/>
    </source>
</evidence>
<protein>
    <submittedName>
        <fullName evidence="6">Pentatricopeptide repeat-containing protein At4g21065-like</fullName>
    </submittedName>
</protein>
<dbReference type="Gene3D" id="1.25.40.10">
    <property type="entry name" value="Tetratricopeptide repeat domain"/>
    <property type="match status" value="4"/>
</dbReference>
<dbReference type="InterPro" id="IPR002885">
    <property type="entry name" value="PPR_rpt"/>
</dbReference>
<keyword evidence="5" id="KW-1185">Reference proteome</keyword>
<dbReference type="Pfam" id="PF01535">
    <property type="entry name" value="PPR"/>
    <property type="match status" value="2"/>
</dbReference>
<dbReference type="InterPro" id="IPR046960">
    <property type="entry name" value="PPR_At4g14850-like_plant"/>
</dbReference>
<evidence type="ECO:0000256" key="1">
    <source>
        <dbReference type="ARBA" id="ARBA00006643"/>
    </source>
</evidence>
<dbReference type="Pfam" id="PF14432">
    <property type="entry name" value="DYW_deaminase"/>
    <property type="match status" value="1"/>
</dbReference>
<feature type="domain" description="DYW" evidence="4">
    <location>
        <begin position="479"/>
        <end position="571"/>
    </location>
</feature>
<reference evidence="5" key="1">
    <citation type="journal article" date="2012" name="Nat. Commun.">
        <title>The genome of Prunus mume.</title>
        <authorList>
            <person name="Zhang Q."/>
            <person name="Chen W."/>
            <person name="Sun L."/>
            <person name="Zhao F."/>
            <person name="Huang B."/>
            <person name="Yang W."/>
            <person name="Tao Y."/>
            <person name="Wang J."/>
            <person name="Yuan Z."/>
            <person name="Fan G."/>
            <person name="Xing Z."/>
            <person name="Han C."/>
            <person name="Pan H."/>
            <person name="Zhong X."/>
            <person name="Shi W."/>
            <person name="Liang X."/>
            <person name="Du D."/>
            <person name="Sun F."/>
            <person name="Xu Z."/>
            <person name="Hao R."/>
            <person name="Lv T."/>
            <person name="Lv Y."/>
            <person name="Zheng Z."/>
            <person name="Sun M."/>
            <person name="Luo L."/>
            <person name="Cai M."/>
            <person name="Gao Y."/>
            <person name="Wang J."/>
            <person name="Yin Y."/>
            <person name="Xu X."/>
            <person name="Cheng T."/>
            <person name="Wang J."/>
        </authorList>
    </citation>
    <scope>NUCLEOTIDE SEQUENCE [LARGE SCALE GENOMIC DNA]</scope>
</reference>
<dbReference type="NCBIfam" id="TIGR00756">
    <property type="entry name" value="PPR"/>
    <property type="match status" value="2"/>
</dbReference>
<sequence length="571" mass="64500">MEITTMSQAMQLHAQILKAGNQQNQNLSKLFTFSALSPSGDLSYARLILDSFPAPNSYYYNTMIRAYSQSSDPIQALCLFLPMLEDPAHHTPRPDKFTYPFLLKSCARLRLTHEGKQLHGLIVKSGLEWDRYIQHSLIHMYCLGGESGLAYMVFDRMPDRDVVSWTSMIDGLVEDGRPIEAIRLFEQMVDDGVEVNDATVVSVLRACAETGALGVGRRVHGVVESRGIGLKANVCSALIDMYAKCGCIKSARQVFDDVVDKDVFAWTAMISGLASHGHCQDAIDLFSKMQGFGIKPDERTMTAVLSACRNAGQVAEGYTYLRSIQNEYGVRPTIQHYGCMVDLLARAGHLKEAEEFIRKMPIEPDVVMCRNLIWACKVHKDNERAERLIIHLRQLKMGSNDSGSYVLIGNVYASAGKWHDKARVRELMKQKGLVKPPGYSRIELDGEIHEFAVGDSGHPEAETIYRKLEEIEDNLRKEGYDPKLSEVLLEIDDEEKAFQLSHHSEKLALAFGLIRTSPGSEIRIVKNLRSCENCHAVMKLISKVYQREIIMRDRIRFHHFKNGDCSCRDYW</sequence>
<dbReference type="Pfam" id="PF20431">
    <property type="entry name" value="E_motif"/>
    <property type="match status" value="1"/>
</dbReference>
<dbReference type="RefSeq" id="XP_008236936.1">
    <property type="nucleotide sequence ID" value="XM_008238714.2"/>
</dbReference>
<evidence type="ECO:0000256" key="2">
    <source>
        <dbReference type="ARBA" id="ARBA00022737"/>
    </source>
</evidence>
<accession>A0ABM0PB03</accession>
<evidence type="ECO:0000313" key="6">
    <source>
        <dbReference type="RefSeq" id="XP_008236936.1"/>
    </source>
</evidence>
<feature type="repeat" description="PPR" evidence="3">
    <location>
        <begin position="262"/>
        <end position="296"/>
    </location>
</feature>
<organism evidence="5 6">
    <name type="scientific">Prunus mume</name>
    <name type="common">Japanese apricot</name>
    <name type="synonym">Armeniaca mume</name>
    <dbReference type="NCBI Taxonomy" id="102107"/>
    <lineage>
        <taxon>Eukaryota</taxon>
        <taxon>Viridiplantae</taxon>
        <taxon>Streptophyta</taxon>
        <taxon>Embryophyta</taxon>
        <taxon>Tracheophyta</taxon>
        <taxon>Spermatophyta</taxon>
        <taxon>Magnoliopsida</taxon>
        <taxon>eudicotyledons</taxon>
        <taxon>Gunneridae</taxon>
        <taxon>Pentapetalae</taxon>
        <taxon>rosids</taxon>
        <taxon>fabids</taxon>
        <taxon>Rosales</taxon>
        <taxon>Rosaceae</taxon>
        <taxon>Amygdaloideae</taxon>
        <taxon>Amygdaleae</taxon>
        <taxon>Prunus</taxon>
    </lineage>
</organism>
<evidence type="ECO:0000256" key="3">
    <source>
        <dbReference type="PROSITE-ProRule" id="PRU00708"/>
    </source>
</evidence>
<reference evidence="6" key="2">
    <citation type="submission" date="2025-08" db="UniProtKB">
        <authorList>
            <consortium name="RefSeq"/>
        </authorList>
    </citation>
    <scope>IDENTIFICATION</scope>
</reference>